<dbReference type="Proteomes" id="UP001497392">
    <property type="component" value="Unassembled WGS sequence"/>
</dbReference>
<accession>A0ABP1FUZ9</accession>
<feature type="region of interest" description="Disordered" evidence="1">
    <location>
        <begin position="752"/>
        <end position="841"/>
    </location>
</feature>
<organism evidence="2 3">
    <name type="scientific">Coccomyxa viridis</name>
    <dbReference type="NCBI Taxonomy" id="1274662"/>
    <lineage>
        <taxon>Eukaryota</taxon>
        <taxon>Viridiplantae</taxon>
        <taxon>Chlorophyta</taxon>
        <taxon>core chlorophytes</taxon>
        <taxon>Trebouxiophyceae</taxon>
        <taxon>Trebouxiophyceae incertae sedis</taxon>
        <taxon>Coccomyxaceae</taxon>
        <taxon>Coccomyxa</taxon>
    </lineage>
</organism>
<dbReference type="PANTHER" id="PTHR37028:SF4">
    <property type="entry name" value="ALMS MOTIF DOMAIN-CONTAINING PROTEIN"/>
    <property type="match status" value="1"/>
</dbReference>
<protein>
    <submittedName>
        <fullName evidence="2">G6267 protein</fullName>
    </submittedName>
</protein>
<evidence type="ECO:0000313" key="3">
    <source>
        <dbReference type="Proteomes" id="UP001497392"/>
    </source>
</evidence>
<evidence type="ECO:0000256" key="1">
    <source>
        <dbReference type="SAM" id="MobiDB-lite"/>
    </source>
</evidence>
<feature type="compositionally biased region" description="Low complexity" evidence="1">
    <location>
        <begin position="422"/>
        <end position="435"/>
    </location>
</feature>
<feature type="region of interest" description="Disordered" evidence="1">
    <location>
        <begin position="332"/>
        <end position="440"/>
    </location>
</feature>
<proteinExistence type="predicted"/>
<feature type="compositionally biased region" description="Basic and acidic residues" evidence="1">
    <location>
        <begin position="276"/>
        <end position="287"/>
    </location>
</feature>
<feature type="compositionally biased region" description="Polar residues" evidence="1">
    <location>
        <begin position="195"/>
        <end position="205"/>
    </location>
</feature>
<feature type="compositionally biased region" description="Polar residues" evidence="1">
    <location>
        <begin position="778"/>
        <end position="790"/>
    </location>
</feature>
<feature type="compositionally biased region" description="Polar residues" evidence="1">
    <location>
        <begin position="382"/>
        <end position="398"/>
    </location>
</feature>
<feature type="compositionally biased region" description="Basic and acidic residues" evidence="1">
    <location>
        <begin position="406"/>
        <end position="416"/>
    </location>
</feature>
<dbReference type="EMBL" id="CAXHTA020000009">
    <property type="protein sequence ID" value="CAL5223713.1"/>
    <property type="molecule type" value="Genomic_DNA"/>
</dbReference>
<feature type="compositionally biased region" description="Basic and acidic residues" evidence="1">
    <location>
        <begin position="795"/>
        <end position="823"/>
    </location>
</feature>
<comment type="caution">
    <text evidence="2">The sequence shown here is derived from an EMBL/GenBank/DDBJ whole genome shotgun (WGS) entry which is preliminary data.</text>
</comment>
<feature type="compositionally biased region" description="Acidic residues" evidence="1">
    <location>
        <begin position="943"/>
        <end position="953"/>
    </location>
</feature>
<name>A0ABP1FUZ9_9CHLO</name>
<feature type="compositionally biased region" description="Basic and acidic residues" evidence="1">
    <location>
        <begin position="33"/>
        <end position="54"/>
    </location>
</feature>
<feature type="compositionally biased region" description="Polar residues" evidence="1">
    <location>
        <begin position="22"/>
        <end position="32"/>
    </location>
</feature>
<feature type="region of interest" description="Disordered" evidence="1">
    <location>
        <begin position="14"/>
        <end position="107"/>
    </location>
</feature>
<feature type="compositionally biased region" description="Basic and acidic residues" evidence="1">
    <location>
        <begin position="310"/>
        <end position="319"/>
    </location>
</feature>
<feature type="compositionally biased region" description="Low complexity" evidence="1">
    <location>
        <begin position="364"/>
        <end position="375"/>
    </location>
</feature>
<evidence type="ECO:0000313" key="2">
    <source>
        <dbReference type="EMBL" id="CAL5223713.1"/>
    </source>
</evidence>
<feature type="compositionally biased region" description="Polar residues" evidence="1">
    <location>
        <begin position="347"/>
        <end position="363"/>
    </location>
</feature>
<dbReference type="PANTHER" id="PTHR37028">
    <property type="entry name" value="UNNAMED PRODUCT-RELATED"/>
    <property type="match status" value="1"/>
</dbReference>
<keyword evidence="3" id="KW-1185">Reference proteome</keyword>
<reference evidence="2 3" key="1">
    <citation type="submission" date="2024-06" db="EMBL/GenBank/DDBJ databases">
        <authorList>
            <person name="Kraege A."/>
            <person name="Thomma B."/>
        </authorList>
    </citation>
    <scope>NUCLEOTIDE SEQUENCE [LARGE SCALE GENOMIC DNA]</scope>
</reference>
<feature type="region of interest" description="Disordered" evidence="1">
    <location>
        <begin position="134"/>
        <end position="165"/>
    </location>
</feature>
<feature type="region of interest" description="Disordered" evidence="1">
    <location>
        <begin position="192"/>
        <end position="223"/>
    </location>
</feature>
<feature type="region of interest" description="Disordered" evidence="1">
    <location>
        <begin position="235"/>
        <end position="319"/>
    </location>
</feature>
<gene>
    <name evidence="2" type="primary">g6267</name>
    <name evidence="2" type="ORF">VP750_LOCUS5372</name>
</gene>
<feature type="region of interest" description="Disordered" evidence="1">
    <location>
        <begin position="925"/>
        <end position="962"/>
    </location>
</feature>
<sequence>MAESERRELVQRLLAERKAKRQTATPSPGSSDSRAERYQRVQKLLGERRAKLELEESEDETQSGLLSPGSTAGFASEGQHISAQSERWGGSWTPLDSTPGGPRLEYSLDDPAHLVASQHTGALSRYHSGAANLADAGPLSGSSALQQGERIGGRLTGPAGPMLTPQSTAAEELVATYGAGACRQLEWDAGATPYRSDSASSTQLRPSRASRADMGSRRNTSGVAAVLEPTLEQAALHGGDWDGPSLTAADRAVQSRGEQALRHVAEQLAPPQRGDPTLDKYGQHELDIPELNAEDQDSSHISLDGSACPSEKHQPEKGRLLKQKLFEALRGAPEGPIELDPAMLYSPASSLQPPSSRSGTPDQGRSADGSAAGGASRERRSTTAPRQFRLSSARPSNSRAALAERILAERQREAPFRPRTNAPSAGRGSDASASGTLEGEARIARLAQPRTQLWERCAQKKQQELYGDLAECSFAPRTGRGPASGSRAAAANLPAPVRLYANHGSKYKQWDRLKAEQEKEELQQCTFAPTVNDSKDAHTPLHRRLEELQRQRRERLAKLQAAACPAEGEETFSPAVNERSMRMALTKQIRELHDEAPAYQRLGALHRQAPKQDSSATEDMTFAPVINASSARLLEDSAQLPGGFLQRQRFFHDLKQQRMRILQAEDGSECTFSPKTEEHSRAILAASTNPDWQQQSSSEQIARLAVADKERVEGARAAAAHAYYSQFTFQPAINPKSKQLVREDRLAELASDSTRRERLDAAAAEVERERERECTFQPALSLSDQENQNPAAEDLEGRAQRLAEARGRKRAALEQQRRDRETEELAECSFAPAKAPKPPLIPKGPVKVHGMEHYMRNKQHARQLEQEQQERERKAFILEPKKHLDACTIPKPFALQTELRELETAQRRAQLQARILADSMKECTFQPQTNEGPNRELLHAIMQEDDDRDEDPLESIASASTV</sequence>
<feature type="compositionally biased region" description="Basic and acidic residues" evidence="1">
    <location>
        <begin position="752"/>
        <end position="774"/>
    </location>
</feature>